<feature type="domain" description="DUF302" evidence="2">
    <location>
        <begin position="68"/>
        <end position="127"/>
    </location>
</feature>
<protein>
    <submittedName>
        <fullName evidence="3">Uncharacterized protein (DUF302 family)</fullName>
    </submittedName>
</protein>
<proteinExistence type="predicted"/>
<feature type="signal peptide" evidence="1">
    <location>
        <begin position="1"/>
        <end position="21"/>
    </location>
</feature>
<comment type="caution">
    <text evidence="3">The sequence shown here is derived from an EMBL/GenBank/DDBJ whole genome shotgun (WGS) entry which is preliminary data.</text>
</comment>
<keyword evidence="1" id="KW-0732">Signal</keyword>
<reference evidence="3 4" key="1">
    <citation type="submission" date="2019-03" db="EMBL/GenBank/DDBJ databases">
        <title>Genomic Encyclopedia of Type Strains, Phase IV (KMG-IV): sequencing the most valuable type-strain genomes for metagenomic binning, comparative biology and taxonomic classification.</title>
        <authorList>
            <person name="Goeker M."/>
        </authorList>
    </citation>
    <scope>NUCLEOTIDE SEQUENCE [LARGE SCALE GENOMIC DNA]</scope>
    <source>
        <strain evidence="3 4">DSM 16326</strain>
    </source>
</reference>
<evidence type="ECO:0000259" key="2">
    <source>
        <dbReference type="Pfam" id="PF03625"/>
    </source>
</evidence>
<evidence type="ECO:0000313" key="4">
    <source>
        <dbReference type="Proteomes" id="UP000294914"/>
    </source>
</evidence>
<evidence type="ECO:0000256" key="1">
    <source>
        <dbReference type="SAM" id="SignalP"/>
    </source>
</evidence>
<evidence type="ECO:0000313" key="3">
    <source>
        <dbReference type="EMBL" id="TDX98129.1"/>
    </source>
</evidence>
<dbReference type="InterPro" id="IPR005180">
    <property type="entry name" value="DUF302"/>
</dbReference>
<sequence>MNRLILLLLSIGLLATGAAKAADAPDVKLEQTVIKMPLEDGVSMDDAVDSMKLRANIHNMGLVAELPLSKQVEAMGRDARRMDIFQFCDPLTAQRMVEENINFAAYLPCRIALVEDENGQGWLVMMNLDMMLQSTTLSDELKAEATRVRDALMEIMQAGAEGAL</sequence>
<dbReference type="Pfam" id="PF03625">
    <property type="entry name" value="DUF302"/>
    <property type="match status" value="1"/>
</dbReference>
<name>A0A4R8IEU9_9GAMM</name>
<organism evidence="3 4">
    <name type="scientific">Thiohalophilus thiocyanatoxydans</name>
    <dbReference type="NCBI Taxonomy" id="381308"/>
    <lineage>
        <taxon>Bacteria</taxon>
        <taxon>Pseudomonadati</taxon>
        <taxon>Pseudomonadota</taxon>
        <taxon>Gammaproteobacteria</taxon>
        <taxon>Thiohalomonadales</taxon>
        <taxon>Thiohalophilaceae</taxon>
        <taxon>Thiohalophilus</taxon>
    </lineage>
</organism>
<dbReference type="PANTHER" id="PTHR38342">
    <property type="entry name" value="SLR5037 PROTEIN"/>
    <property type="match status" value="1"/>
</dbReference>
<dbReference type="AlphaFoldDB" id="A0A4R8IEU9"/>
<dbReference type="Gene3D" id="3.30.310.70">
    <property type="entry name" value="TT1751-like domain"/>
    <property type="match status" value="1"/>
</dbReference>
<dbReference type="RefSeq" id="WP_134085150.1">
    <property type="nucleotide sequence ID" value="NZ_SOQX01000009.1"/>
</dbReference>
<keyword evidence="4" id="KW-1185">Reference proteome</keyword>
<dbReference type="SUPFAM" id="SSF103247">
    <property type="entry name" value="TT1751-like"/>
    <property type="match status" value="1"/>
</dbReference>
<dbReference type="InterPro" id="IPR035923">
    <property type="entry name" value="TT1751-like_sf"/>
</dbReference>
<dbReference type="OrthoDB" id="9783833at2"/>
<dbReference type="CDD" id="cd14797">
    <property type="entry name" value="DUF302"/>
    <property type="match status" value="1"/>
</dbReference>
<accession>A0A4R8IEU9</accession>
<dbReference type="PANTHER" id="PTHR38342:SF1">
    <property type="entry name" value="SLR5037 PROTEIN"/>
    <property type="match status" value="1"/>
</dbReference>
<gene>
    <name evidence="3" type="ORF">EDC23_2611</name>
</gene>
<feature type="chain" id="PRO_5020454625" evidence="1">
    <location>
        <begin position="22"/>
        <end position="164"/>
    </location>
</feature>
<dbReference type="Proteomes" id="UP000294914">
    <property type="component" value="Unassembled WGS sequence"/>
</dbReference>
<dbReference type="EMBL" id="SOQX01000009">
    <property type="protein sequence ID" value="TDX98129.1"/>
    <property type="molecule type" value="Genomic_DNA"/>
</dbReference>